<feature type="domain" description="Peripheral subunit-binding (PSBD)" evidence="11">
    <location>
        <begin position="327"/>
        <end position="364"/>
    </location>
</feature>
<proteinExistence type="inferred from homology"/>
<dbReference type="SUPFAM" id="SSF47005">
    <property type="entry name" value="Peripheral subunit-binding domain of 2-oxo acid dehydrogenase complex"/>
    <property type="match status" value="1"/>
</dbReference>
<accession>A0ABU8PW53</accession>
<name>A0ABU8PW53_9GAMM</name>
<dbReference type="EC" id="2.3.1.12" evidence="9"/>
<dbReference type="SUPFAM" id="SSF52777">
    <property type="entry name" value="CoA-dependent acyltransferases"/>
    <property type="match status" value="1"/>
</dbReference>
<dbReference type="CDD" id="cd06849">
    <property type="entry name" value="lipoyl_domain"/>
    <property type="match status" value="3"/>
</dbReference>
<sequence length="631" mass="65986">MAIEINVPDIGADEVEVTEILVKVGDKVEAEQSLITVEGDKASMEVPSPQAGVVKEIKISTGDKVETGKLIMIFDAEGAAEAAPAPAEEKKAEAAPAPAAAAAAVSKEVNVPDIGGDEVEVTEILVKVGDTVAAEQSLITVEGDKASMEVPAPFAGVVKEIKIATGDKVNTGSLIMVFEAEGAAPAAAPAAKQEAAPAAAPAASGAKDVNVPDIGGDEVEVTEILVKVGDKVTAEQSLIVVEGDKASMEVPAPFAGTVKELKVSTGDKVITGKLIMVFEVEGAAPAAAPAAKQEAAPAAEAAKPAAAPAPAKADAKGEFAENDAYVHATPVIRRLAREFGVNLAKVKGTGRKGRILKEDVQTYVKDAVKRAEAAPAAAASGGSLPGLLPWPKVDFSKFGEIEEVELGRIQKISGANLSRNWVVIPHVTHFDKTDITDLEAFRKQQNAEAEKRKLDVKFTPVVFIMKAVAAALEQMPRFNSSLSEDAQKLTLKKYINIGVAVDTPNGLVVPVFKDVNKKGITELSRELMAISKKARDGKLTAGDMQGGCFTISSLGGLGTTHFAPIVNAPEVAILGVSKSAMEPVWNGKEFEPRLMMPISLSFDHRVIDGADGARFITIINNTLSDIRRLVM</sequence>
<dbReference type="Pfam" id="PF00364">
    <property type="entry name" value="Biotin_lipoyl"/>
    <property type="match status" value="3"/>
</dbReference>
<comment type="catalytic activity">
    <reaction evidence="8 9">
        <text>N(6)-[(R)-dihydrolipoyl]-L-lysyl-[protein] + acetyl-CoA = N(6)-[(R)-S(8)-acetyldihydrolipoyl]-L-lysyl-[protein] + CoA</text>
        <dbReference type="Rhea" id="RHEA:17017"/>
        <dbReference type="Rhea" id="RHEA-COMP:10475"/>
        <dbReference type="Rhea" id="RHEA-COMP:10478"/>
        <dbReference type="ChEBI" id="CHEBI:57287"/>
        <dbReference type="ChEBI" id="CHEBI:57288"/>
        <dbReference type="ChEBI" id="CHEBI:83100"/>
        <dbReference type="ChEBI" id="CHEBI:83111"/>
        <dbReference type="EC" id="2.3.1.12"/>
    </reaction>
</comment>
<feature type="domain" description="Lipoyl-binding" evidence="10">
    <location>
        <begin position="2"/>
        <end position="75"/>
    </location>
</feature>
<evidence type="ECO:0000256" key="3">
    <source>
        <dbReference type="ARBA" id="ARBA00022679"/>
    </source>
</evidence>
<dbReference type="Gene3D" id="4.10.320.10">
    <property type="entry name" value="E3-binding domain"/>
    <property type="match status" value="1"/>
</dbReference>
<dbReference type="PANTHER" id="PTHR43178:SF2">
    <property type="entry name" value="DIHYDROLIPOYLLYSINE-RESIDUE ACETYLTRANSFERASE COMPONENT OF PYRUVATE DEHYDROGENASE COMPLEX"/>
    <property type="match status" value="1"/>
</dbReference>
<keyword evidence="4" id="KW-0677">Repeat</keyword>
<keyword evidence="3 9" id="KW-0808">Transferase</keyword>
<dbReference type="Proteomes" id="UP001362100">
    <property type="component" value="Unassembled WGS sequence"/>
</dbReference>
<comment type="subunit">
    <text evidence="2 9">Forms a 24-polypeptide structural core with octahedral symmetry.</text>
</comment>
<evidence type="ECO:0000256" key="8">
    <source>
        <dbReference type="ARBA" id="ARBA00048370"/>
    </source>
</evidence>
<keyword evidence="6 9" id="KW-0012">Acyltransferase</keyword>
<dbReference type="Gene3D" id="3.30.559.10">
    <property type="entry name" value="Chloramphenicol acetyltransferase-like domain"/>
    <property type="match status" value="1"/>
</dbReference>
<dbReference type="RefSeq" id="WP_180823064.1">
    <property type="nucleotide sequence ID" value="NZ_JACAWY010000001.1"/>
</dbReference>
<evidence type="ECO:0000256" key="2">
    <source>
        <dbReference type="ARBA" id="ARBA00011484"/>
    </source>
</evidence>
<dbReference type="PROSITE" id="PS50968">
    <property type="entry name" value="BIOTINYL_LIPOYL"/>
    <property type="match status" value="3"/>
</dbReference>
<dbReference type="InterPro" id="IPR006256">
    <property type="entry name" value="AcTrfase_Pyrv_DH_cplx"/>
</dbReference>
<keyword evidence="5 9" id="KW-0450">Lipoyl</keyword>
<evidence type="ECO:0000256" key="5">
    <source>
        <dbReference type="ARBA" id="ARBA00022823"/>
    </source>
</evidence>
<dbReference type="EMBL" id="JBBGZW010000001">
    <property type="protein sequence ID" value="MEJ5046164.1"/>
    <property type="molecule type" value="Genomic_DNA"/>
</dbReference>
<comment type="similarity">
    <text evidence="1 9">Belongs to the 2-oxoacid dehydrogenase family.</text>
</comment>
<gene>
    <name evidence="12" type="primary">aceF</name>
    <name evidence="12" type="ORF">WH298_13290</name>
</gene>
<evidence type="ECO:0000256" key="7">
    <source>
        <dbReference type="ARBA" id="ARBA00025211"/>
    </source>
</evidence>
<dbReference type="Pfam" id="PF00198">
    <property type="entry name" value="2-oxoacid_dh"/>
    <property type="match status" value="1"/>
</dbReference>
<protein>
    <recommendedName>
        <fullName evidence="9">Acetyltransferase component of pyruvate dehydrogenase complex</fullName>
        <ecNumber evidence="9">2.3.1.12</ecNumber>
    </recommendedName>
</protein>
<dbReference type="PANTHER" id="PTHR43178">
    <property type="entry name" value="DIHYDROLIPOAMIDE ACETYLTRANSFERASE COMPONENT OF PYRUVATE DEHYDROGENASE COMPLEX"/>
    <property type="match status" value="1"/>
</dbReference>
<dbReference type="SUPFAM" id="SSF51230">
    <property type="entry name" value="Single hybrid motif"/>
    <property type="match status" value="3"/>
</dbReference>
<evidence type="ECO:0000259" key="10">
    <source>
        <dbReference type="PROSITE" id="PS50968"/>
    </source>
</evidence>
<dbReference type="InterPro" id="IPR004167">
    <property type="entry name" value="PSBD"/>
</dbReference>
<dbReference type="NCBIfam" id="TIGR01348">
    <property type="entry name" value="PDHac_trf_long"/>
    <property type="match status" value="1"/>
</dbReference>
<evidence type="ECO:0000313" key="12">
    <source>
        <dbReference type="EMBL" id="MEJ5046164.1"/>
    </source>
</evidence>
<reference evidence="12 13" key="1">
    <citation type="submission" date="2023-12" db="EMBL/GenBank/DDBJ databases">
        <title>Gut-associated functions are favored during microbiome assembly across C. elegans life.</title>
        <authorList>
            <person name="Zimmermann J."/>
        </authorList>
    </citation>
    <scope>NUCLEOTIDE SEQUENCE [LARGE SCALE GENOMIC DNA]</scope>
    <source>
        <strain evidence="12 13">BIGb0393</strain>
    </source>
</reference>
<dbReference type="InterPro" id="IPR036625">
    <property type="entry name" value="E3-bd_dom_sf"/>
</dbReference>
<organism evidence="12 13">
    <name type="scientific">Pantoea nemavictus</name>
    <dbReference type="NCBI Taxonomy" id="2726955"/>
    <lineage>
        <taxon>Bacteria</taxon>
        <taxon>Pseudomonadati</taxon>
        <taxon>Pseudomonadota</taxon>
        <taxon>Gammaproteobacteria</taxon>
        <taxon>Enterobacterales</taxon>
        <taxon>Erwiniaceae</taxon>
        <taxon>Pantoea</taxon>
    </lineage>
</organism>
<dbReference type="PROSITE" id="PS51826">
    <property type="entry name" value="PSBD"/>
    <property type="match status" value="1"/>
</dbReference>
<evidence type="ECO:0000256" key="9">
    <source>
        <dbReference type="RuleBase" id="RU361137"/>
    </source>
</evidence>
<evidence type="ECO:0000256" key="6">
    <source>
        <dbReference type="ARBA" id="ARBA00023315"/>
    </source>
</evidence>
<evidence type="ECO:0000259" key="11">
    <source>
        <dbReference type="PROSITE" id="PS51826"/>
    </source>
</evidence>
<keyword evidence="13" id="KW-1185">Reference proteome</keyword>
<dbReference type="NCBIfam" id="NF008814">
    <property type="entry name" value="PRK11854.1"/>
    <property type="match status" value="1"/>
</dbReference>
<dbReference type="InterPro" id="IPR050743">
    <property type="entry name" value="2-oxoacid_DH_E2_comp"/>
</dbReference>
<keyword evidence="12" id="KW-0670">Pyruvate</keyword>
<dbReference type="Pfam" id="PF02817">
    <property type="entry name" value="E3_binding"/>
    <property type="match status" value="1"/>
</dbReference>
<dbReference type="InterPro" id="IPR001078">
    <property type="entry name" value="2-oxoacid_DH_actylTfrase"/>
</dbReference>
<comment type="caution">
    <text evidence="12">The sequence shown here is derived from an EMBL/GenBank/DDBJ whole genome shotgun (WGS) entry which is preliminary data.</text>
</comment>
<feature type="domain" description="Lipoyl-binding" evidence="10">
    <location>
        <begin position="206"/>
        <end position="279"/>
    </location>
</feature>
<feature type="domain" description="Lipoyl-binding" evidence="10">
    <location>
        <begin position="106"/>
        <end position="179"/>
    </location>
</feature>
<dbReference type="GO" id="GO:0004742">
    <property type="term" value="F:dihydrolipoyllysine-residue acetyltransferase activity"/>
    <property type="evidence" value="ECO:0007669"/>
    <property type="project" value="UniProtKB-EC"/>
</dbReference>
<dbReference type="Gene3D" id="2.40.50.100">
    <property type="match status" value="3"/>
</dbReference>
<dbReference type="InterPro" id="IPR003016">
    <property type="entry name" value="2-oxoA_DH_lipoyl-BS"/>
</dbReference>
<dbReference type="PROSITE" id="PS00189">
    <property type="entry name" value="LIPOYL"/>
    <property type="match status" value="3"/>
</dbReference>
<dbReference type="InterPro" id="IPR011053">
    <property type="entry name" value="Single_hybrid_motif"/>
</dbReference>
<comment type="function">
    <text evidence="7">The pyruvate dehydrogenase complex catalyzes the overall conversion of pyruvate to acetyl-CoA and CO(2). It contains multiple copies of three enzymatic components: pyruvate dehydrogenase (E1), dihydrolipoamide acetyltransferase (E2) and lipoamide dehydrogenase (E3).</text>
</comment>
<evidence type="ECO:0000313" key="13">
    <source>
        <dbReference type="Proteomes" id="UP001362100"/>
    </source>
</evidence>
<evidence type="ECO:0000256" key="4">
    <source>
        <dbReference type="ARBA" id="ARBA00022737"/>
    </source>
</evidence>
<comment type="cofactor">
    <cofactor evidence="9">
        <name>(R)-lipoate</name>
        <dbReference type="ChEBI" id="CHEBI:83088"/>
    </cofactor>
    <text evidence="9">Binds 3 lipoyl cofactors covalently.</text>
</comment>
<dbReference type="InterPro" id="IPR000089">
    <property type="entry name" value="Biotin_lipoyl"/>
</dbReference>
<dbReference type="InterPro" id="IPR023213">
    <property type="entry name" value="CAT-like_dom_sf"/>
</dbReference>
<evidence type="ECO:0000256" key="1">
    <source>
        <dbReference type="ARBA" id="ARBA00007317"/>
    </source>
</evidence>